<keyword evidence="1" id="KW-1133">Transmembrane helix</keyword>
<keyword evidence="1" id="KW-0472">Membrane</keyword>
<proteinExistence type="predicted"/>
<dbReference type="Proteomes" id="UP001549119">
    <property type="component" value="Unassembled WGS sequence"/>
</dbReference>
<accession>A0ABV2NN01</accession>
<sequence>MTCAPIEQDLSLVWALLAFLAGIILGNRTAPKD</sequence>
<organism evidence="2 3">
    <name type="scientific">Methylobacterium radiotolerans</name>
    <dbReference type="NCBI Taxonomy" id="31998"/>
    <lineage>
        <taxon>Bacteria</taxon>
        <taxon>Pseudomonadati</taxon>
        <taxon>Pseudomonadota</taxon>
        <taxon>Alphaproteobacteria</taxon>
        <taxon>Hyphomicrobiales</taxon>
        <taxon>Methylobacteriaceae</taxon>
        <taxon>Methylobacterium</taxon>
    </lineage>
</organism>
<keyword evidence="3" id="KW-1185">Reference proteome</keyword>
<evidence type="ECO:0000256" key="1">
    <source>
        <dbReference type="SAM" id="Phobius"/>
    </source>
</evidence>
<keyword evidence="1" id="KW-0812">Transmembrane</keyword>
<protein>
    <submittedName>
        <fullName evidence="2">Uncharacterized protein</fullName>
    </submittedName>
</protein>
<name>A0ABV2NN01_9HYPH</name>
<gene>
    <name evidence="2" type="ORF">ABIC20_005216</name>
</gene>
<evidence type="ECO:0000313" key="3">
    <source>
        <dbReference type="Proteomes" id="UP001549119"/>
    </source>
</evidence>
<feature type="transmembrane region" description="Helical" evidence="1">
    <location>
        <begin position="12"/>
        <end position="30"/>
    </location>
</feature>
<reference evidence="2 3" key="1">
    <citation type="submission" date="2024-06" db="EMBL/GenBank/DDBJ databases">
        <title>Genomics of switchgrass bacterial isolates.</title>
        <authorList>
            <person name="Shade A."/>
        </authorList>
    </citation>
    <scope>NUCLEOTIDE SEQUENCE [LARGE SCALE GENOMIC DNA]</scope>
    <source>
        <strain evidence="2 3">PvP084</strain>
    </source>
</reference>
<dbReference type="EMBL" id="JBEPNW010000002">
    <property type="protein sequence ID" value="MET3867907.1"/>
    <property type="molecule type" value="Genomic_DNA"/>
</dbReference>
<evidence type="ECO:0000313" key="2">
    <source>
        <dbReference type="EMBL" id="MET3867907.1"/>
    </source>
</evidence>
<comment type="caution">
    <text evidence="2">The sequence shown here is derived from an EMBL/GenBank/DDBJ whole genome shotgun (WGS) entry which is preliminary data.</text>
</comment>